<dbReference type="CDD" id="cd07989">
    <property type="entry name" value="LPLAT_AGPAT-like"/>
    <property type="match status" value="1"/>
</dbReference>
<gene>
    <name evidence="4" type="primary">plsC_3</name>
    <name evidence="4" type="ORF">DE4585_03520</name>
</gene>
<evidence type="ECO:0000313" key="4">
    <source>
        <dbReference type="EMBL" id="TDZ79772.1"/>
    </source>
</evidence>
<dbReference type="PANTHER" id="PTHR10434:SF11">
    <property type="entry name" value="1-ACYL-SN-GLYCEROL-3-PHOSPHATE ACYLTRANSFERASE"/>
    <property type="match status" value="1"/>
</dbReference>
<dbReference type="Proteomes" id="UP000295117">
    <property type="component" value="Unassembled WGS sequence"/>
</dbReference>
<dbReference type="SUPFAM" id="SSF69593">
    <property type="entry name" value="Glycerol-3-phosphate (1)-acyltransferase"/>
    <property type="match status" value="1"/>
</dbReference>
<sequence length="279" mass="30300">MCSVDVRRGTFGSPRRFTDAEGKLGASPVLLTGIGRGCAMFYWLLKFVFMGPILQLMGRPKVEGLENVPASGPVILAGNHLAVVDSFYLCLVLRRRVTFLAKSEYFTEPGFKGWLKKVFFSGAGQVPIDRASADAAENALSTAERLLGEGKLLGIYPEGTRSPDGRLYKGKTGLARMALATGVPVIPIAMVGTNVMNPPGTARWHFSKVTVKIGKPLDFARFDGMAGNRFIERAVIDEVMYELMQLSGQEYVDIYAAALKDKPTEPAHQPDRIPESAAG</sequence>
<evidence type="ECO:0000256" key="1">
    <source>
        <dbReference type="ARBA" id="ARBA00022679"/>
    </source>
</evidence>
<dbReference type="EC" id="2.3.1.-" evidence="4"/>
<evidence type="ECO:0000313" key="5">
    <source>
        <dbReference type="Proteomes" id="UP000295117"/>
    </source>
</evidence>
<dbReference type="SMART" id="SM00563">
    <property type="entry name" value="PlsC"/>
    <property type="match status" value="1"/>
</dbReference>
<keyword evidence="2 4" id="KW-0012">Acyltransferase</keyword>
<accession>A0A4R8S682</accession>
<comment type="caution">
    <text evidence="4">The sequence shown here is derived from an EMBL/GenBank/DDBJ whole genome shotgun (WGS) entry which is preliminary data.</text>
</comment>
<dbReference type="GO" id="GO:0005886">
    <property type="term" value="C:plasma membrane"/>
    <property type="evidence" value="ECO:0007669"/>
    <property type="project" value="TreeGrafter"/>
</dbReference>
<dbReference type="GO" id="GO:0006654">
    <property type="term" value="P:phosphatidic acid biosynthetic process"/>
    <property type="evidence" value="ECO:0007669"/>
    <property type="project" value="TreeGrafter"/>
</dbReference>
<dbReference type="AlphaFoldDB" id="A0A4R8S682"/>
<evidence type="ECO:0000256" key="2">
    <source>
        <dbReference type="ARBA" id="ARBA00023315"/>
    </source>
</evidence>
<proteinExistence type="predicted"/>
<dbReference type="Pfam" id="PF01553">
    <property type="entry name" value="Acyltransferase"/>
    <property type="match status" value="1"/>
</dbReference>
<name>A0A4R8S682_9MYCO</name>
<feature type="domain" description="Phospholipid/glycerol acyltransferase" evidence="3">
    <location>
        <begin position="74"/>
        <end position="193"/>
    </location>
</feature>
<dbReference type="InterPro" id="IPR002123">
    <property type="entry name" value="Plipid/glycerol_acylTrfase"/>
</dbReference>
<dbReference type="PANTHER" id="PTHR10434">
    <property type="entry name" value="1-ACYL-SN-GLYCEROL-3-PHOSPHATE ACYLTRANSFERASE"/>
    <property type="match status" value="1"/>
</dbReference>
<keyword evidence="1 4" id="KW-0808">Transferase</keyword>
<reference evidence="4 5" key="1">
    <citation type="journal article" date="2019" name="Sci. Rep.">
        <title>Extended insight into the Mycobacterium chelonae-abscessus complex through whole genome sequencing of Mycobacterium salmoniphilum outbreak and Mycobacterium salmoniphilum-like strains.</title>
        <authorList>
            <person name="Behra P.R.K."/>
            <person name="Das S."/>
            <person name="Pettersson B.M.F."/>
            <person name="Shirreff L."/>
            <person name="DuCote T."/>
            <person name="Jacobsson K.G."/>
            <person name="Ennis D.G."/>
            <person name="Kirsebom L.A."/>
        </authorList>
    </citation>
    <scope>NUCLEOTIDE SEQUENCE [LARGE SCALE GENOMIC DNA]</scope>
    <source>
        <strain evidence="4 5">DE 4585</strain>
    </source>
</reference>
<protein>
    <submittedName>
        <fullName evidence="4">1-acyl-sn-glycerol-3-phosphate acyltransferase</fullName>
        <ecNumber evidence="4">2.3.1.-</ecNumber>
    </submittedName>
</protein>
<organism evidence="4 5">
    <name type="scientific">Mycobacteroides salmoniphilum</name>
    <dbReference type="NCBI Taxonomy" id="404941"/>
    <lineage>
        <taxon>Bacteria</taxon>
        <taxon>Bacillati</taxon>
        <taxon>Actinomycetota</taxon>
        <taxon>Actinomycetes</taxon>
        <taxon>Mycobacteriales</taxon>
        <taxon>Mycobacteriaceae</taxon>
        <taxon>Mycobacteroides</taxon>
    </lineage>
</organism>
<dbReference type="EMBL" id="PECH01000008">
    <property type="protein sequence ID" value="TDZ79772.1"/>
    <property type="molecule type" value="Genomic_DNA"/>
</dbReference>
<dbReference type="GO" id="GO:0003841">
    <property type="term" value="F:1-acylglycerol-3-phosphate O-acyltransferase activity"/>
    <property type="evidence" value="ECO:0007669"/>
    <property type="project" value="TreeGrafter"/>
</dbReference>
<evidence type="ECO:0000259" key="3">
    <source>
        <dbReference type="SMART" id="SM00563"/>
    </source>
</evidence>